<dbReference type="PANTHER" id="PTHR43284:SF1">
    <property type="entry name" value="ASPARAGINE SYNTHETASE"/>
    <property type="match status" value="1"/>
</dbReference>
<evidence type="ECO:0000256" key="5">
    <source>
        <dbReference type="ARBA" id="ARBA00022840"/>
    </source>
</evidence>
<dbReference type="PANTHER" id="PTHR43284">
    <property type="entry name" value="ASPARAGINE SYNTHETASE (GLUTAMINE-HYDROLYZING)"/>
    <property type="match status" value="1"/>
</dbReference>
<comment type="pathway">
    <text evidence="1">Amino-acid biosynthesis; L-asparagine biosynthesis; L-asparagine from L-aspartate (L-Gln route): step 1/1.</text>
</comment>
<dbReference type="EMBL" id="BAAACA010000014">
    <property type="protein sequence ID" value="GAA0595516.1"/>
    <property type="molecule type" value="Genomic_DNA"/>
</dbReference>
<dbReference type="InterPro" id="IPR017932">
    <property type="entry name" value="GATase_2_dom"/>
</dbReference>
<dbReference type="InterPro" id="IPR029055">
    <property type="entry name" value="Ntn_hydrolases_N"/>
</dbReference>
<comment type="similarity">
    <text evidence="2">Belongs to the asparagine synthetase family.</text>
</comment>
<evidence type="ECO:0000313" key="11">
    <source>
        <dbReference type="Proteomes" id="UP001500668"/>
    </source>
</evidence>
<dbReference type="InterPro" id="IPR014729">
    <property type="entry name" value="Rossmann-like_a/b/a_fold"/>
</dbReference>
<keyword evidence="6" id="KW-0061">Asparagine biosynthesis</keyword>
<dbReference type="CDD" id="cd01991">
    <property type="entry name" value="Asn_synthase_B_C"/>
    <property type="match status" value="1"/>
</dbReference>
<evidence type="ECO:0000256" key="1">
    <source>
        <dbReference type="ARBA" id="ARBA00005187"/>
    </source>
</evidence>
<evidence type="ECO:0000256" key="6">
    <source>
        <dbReference type="ARBA" id="ARBA00022888"/>
    </source>
</evidence>
<dbReference type="Gene3D" id="3.60.20.10">
    <property type="entry name" value="Glutamine Phosphoribosylpyrophosphate, subunit 1, domain 1"/>
    <property type="match status" value="1"/>
</dbReference>
<evidence type="ECO:0000259" key="9">
    <source>
        <dbReference type="PROSITE" id="PS51278"/>
    </source>
</evidence>
<proteinExistence type="inferred from homology"/>
<dbReference type="EC" id="6.3.5.4" evidence="3"/>
<keyword evidence="5" id="KW-0067">ATP-binding</keyword>
<dbReference type="SUPFAM" id="SSF56235">
    <property type="entry name" value="N-terminal nucleophile aminohydrolases (Ntn hydrolases)"/>
    <property type="match status" value="1"/>
</dbReference>
<dbReference type="InterPro" id="IPR001962">
    <property type="entry name" value="Asn_synthase"/>
</dbReference>
<dbReference type="CDD" id="cd00712">
    <property type="entry name" value="AsnB"/>
    <property type="match status" value="1"/>
</dbReference>
<keyword evidence="7" id="KW-0315">Glutamine amidotransferase</keyword>
<dbReference type="SUPFAM" id="SSF52402">
    <property type="entry name" value="Adenine nucleotide alpha hydrolases-like"/>
    <property type="match status" value="1"/>
</dbReference>
<keyword evidence="6" id="KW-0028">Amino-acid biosynthesis</keyword>
<dbReference type="InterPro" id="IPR051786">
    <property type="entry name" value="ASN_synthetase/amidase"/>
</dbReference>
<evidence type="ECO:0000256" key="4">
    <source>
        <dbReference type="ARBA" id="ARBA00022741"/>
    </source>
</evidence>
<gene>
    <name evidence="10" type="primary">asnB_1</name>
    <name evidence="10" type="ORF">GCM10010394_26240</name>
</gene>
<comment type="caution">
    <text evidence="10">The sequence shown here is derived from an EMBL/GenBank/DDBJ whole genome shotgun (WGS) entry which is preliminary data.</text>
</comment>
<dbReference type="Proteomes" id="UP001500668">
    <property type="component" value="Unassembled WGS sequence"/>
</dbReference>
<dbReference type="Gene3D" id="3.40.50.620">
    <property type="entry name" value="HUPs"/>
    <property type="match status" value="1"/>
</dbReference>
<comment type="catalytic activity">
    <reaction evidence="8">
        <text>L-aspartate + L-glutamine + ATP + H2O = L-asparagine + L-glutamate + AMP + diphosphate + H(+)</text>
        <dbReference type="Rhea" id="RHEA:12228"/>
        <dbReference type="ChEBI" id="CHEBI:15377"/>
        <dbReference type="ChEBI" id="CHEBI:15378"/>
        <dbReference type="ChEBI" id="CHEBI:29985"/>
        <dbReference type="ChEBI" id="CHEBI:29991"/>
        <dbReference type="ChEBI" id="CHEBI:30616"/>
        <dbReference type="ChEBI" id="CHEBI:33019"/>
        <dbReference type="ChEBI" id="CHEBI:58048"/>
        <dbReference type="ChEBI" id="CHEBI:58359"/>
        <dbReference type="ChEBI" id="CHEBI:456215"/>
        <dbReference type="EC" id="6.3.5.4"/>
    </reaction>
</comment>
<feature type="domain" description="Glutamine amidotransferase type-2" evidence="9">
    <location>
        <begin position="2"/>
        <end position="214"/>
    </location>
</feature>
<accession>A0ABP3QQS6</accession>
<evidence type="ECO:0000256" key="3">
    <source>
        <dbReference type="ARBA" id="ARBA00012737"/>
    </source>
</evidence>
<dbReference type="Pfam" id="PF13537">
    <property type="entry name" value="GATase_7"/>
    <property type="match status" value="1"/>
</dbReference>
<dbReference type="PIRSF" id="PIRSF001589">
    <property type="entry name" value="Asn_synthetase_glu-h"/>
    <property type="match status" value="1"/>
</dbReference>
<keyword evidence="4" id="KW-0547">Nucleotide-binding</keyword>
<name>A0ABP3QQS6_9ACTN</name>
<dbReference type="PROSITE" id="PS51278">
    <property type="entry name" value="GATASE_TYPE_2"/>
    <property type="match status" value="1"/>
</dbReference>
<sequence length="615" mass="67565">MCGITGWVSYDGDLTGRRELLERMTATMTGRGPDAGGTWVERHAAFGHRRLSIIDLAGGAQPMTATTADGTVALTYSGEVYNFRELRAELRARGHRFSTASDTEVVLRGYLEWGDALVDRLTGMYAFGVWDGRSERLLLVRDRLGIKPLYYHPTSDGVLFGSEPKALLAHPDVRPAVDLDGLREIMLGVKTPGAAVWKGMRELPPAHIAVLDRSGLRERSYWELRATEHTDGREATAGRLAALLEGSVSEQLVADVPLCSLLSGGLDSSAVTGLAARELAYGGEPLRSFSVDFVGHSEHFVPDGHNVSPDTAYAEAVAAHVGARHTNLVLDPAALADEEVRRACVAARDLPVGRGDMDHSLLLLFRAVRAHSTVALSGEGADEMFGGYWWFHDPAVSASAGFPWLTAATGAARQERGFLRSDLRRALEIPEFAEHRYREAVAATPFLDGEDAARRRTRELLHLHLTRSLGGMLDRKDRLSMAAGLEVRVPFCDHRIVEYAYNIPWPLHVFDGREKSILRAATRHVVPEVVQRRTKSPYPMTRDVRYVEALQRQTKDVLAEPDAAVFALVDRAAARRAAETPCGASGNAPGQRLVLEKLLDLHVWLDLYKPELEIG</sequence>
<evidence type="ECO:0000256" key="2">
    <source>
        <dbReference type="ARBA" id="ARBA00005752"/>
    </source>
</evidence>
<evidence type="ECO:0000256" key="7">
    <source>
        <dbReference type="ARBA" id="ARBA00022962"/>
    </source>
</evidence>
<dbReference type="RefSeq" id="WP_344073666.1">
    <property type="nucleotide sequence ID" value="NZ_BAAACA010000014.1"/>
</dbReference>
<reference evidence="11" key="1">
    <citation type="journal article" date="2019" name="Int. J. Syst. Evol. Microbiol.">
        <title>The Global Catalogue of Microorganisms (GCM) 10K type strain sequencing project: providing services to taxonomists for standard genome sequencing and annotation.</title>
        <authorList>
            <consortium name="The Broad Institute Genomics Platform"/>
            <consortium name="The Broad Institute Genome Sequencing Center for Infectious Disease"/>
            <person name="Wu L."/>
            <person name="Ma J."/>
        </authorList>
    </citation>
    <scope>NUCLEOTIDE SEQUENCE [LARGE SCALE GENOMIC DNA]</scope>
    <source>
        <strain evidence="11">JCM 5067</strain>
    </source>
</reference>
<organism evidence="10 11">
    <name type="scientific">Streptomyces crystallinus</name>
    <dbReference type="NCBI Taxonomy" id="68191"/>
    <lineage>
        <taxon>Bacteria</taxon>
        <taxon>Bacillati</taxon>
        <taxon>Actinomycetota</taxon>
        <taxon>Actinomycetes</taxon>
        <taxon>Kitasatosporales</taxon>
        <taxon>Streptomycetaceae</taxon>
        <taxon>Streptomyces</taxon>
    </lineage>
</organism>
<dbReference type="InterPro" id="IPR033738">
    <property type="entry name" value="AsnB_N"/>
</dbReference>
<keyword evidence="11" id="KW-1185">Reference proteome</keyword>
<dbReference type="Pfam" id="PF00733">
    <property type="entry name" value="Asn_synthase"/>
    <property type="match status" value="1"/>
</dbReference>
<evidence type="ECO:0000313" key="10">
    <source>
        <dbReference type="EMBL" id="GAA0595516.1"/>
    </source>
</evidence>
<dbReference type="NCBIfam" id="TIGR01536">
    <property type="entry name" value="asn_synth_AEB"/>
    <property type="match status" value="1"/>
</dbReference>
<protein>
    <recommendedName>
        <fullName evidence="3">asparagine synthase (glutamine-hydrolyzing)</fullName>
        <ecNumber evidence="3">6.3.5.4</ecNumber>
    </recommendedName>
</protein>
<evidence type="ECO:0000256" key="8">
    <source>
        <dbReference type="ARBA" id="ARBA00048741"/>
    </source>
</evidence>
<dbReference type="InterPro" id="IPR006426">
    <property type="entry name" value="Asn_synth_AEB"/>
</dbReference>